<organism evidence="2 3">
    <name type="scientific">Liparis tanakae</name>
    <name type="common">Tanaka's snailfish</name>
    <dbReference type="NCBI Taxonomy" id="230148"/>
    <lineage>
        <taxon>Eukaryota</taxon>
        <taxon>Metazoa</taxon>
        <taxon>Chordata</taxon>
        <taxon>Craniata</taxon>
        <taxon>Vertebrata</taxon>
        <taxon>Euteleostomi</taxon>
        <taxon>Actinopterygii</taxon>
        <taxon>Neopterygii</taxon>
        <taxon>Teleostei</taxon>
        <taxon>Neoteleostei</taxon>
        <taxon>Acanthomorphata</taxon>
        <taxon>Eupercaria</taxon>
        <taxon>Perciformes</taxon>
        <taxon>Cottioidei</taxon>
        <taxon>Cottales</taxon>
        <taxon>Liparidae</taxon>
        <taxon>Liparis</taxon>
    </lineage>
</organism>
<sequence length="136" mass="15177">MHTKQWGRETERERSVKQLLNAKKHPTQGHGKVKRHKGGNTASSGEKRSAALLLRRGSRSSERTSCAGCARQLAKKTDSRLVTTCPAPLCETQTFFYRSCVSICLHSQPASQVHETRGRGSATVIRVKFHFCKVSR</sequence>
<dbReference type="Proteomes" id="UP000314294">
    <property type="component" value="Unassembled WGS sequence"/>
</dbReference>
<gene>
    <name evidence="2" type="ORF">EYF80_062889</name>
</gene>
<comment type="caution">
    <text evidence="2">The sequence shown here is derived from an EMBL/GenBank/DDBJ whole genome shotgun (WGS) entry which is preliminary data.</text>
</comment>
<evidence type="ECO:0000313" key="3">
    <source>
        <dbReference type="Proteomes" id="UP000314294"/>
    </source>
</evidence>
<feature type="compositionally biased region" description="Basic residues" evidence="1">
    <location>
        <begin position="22"/>
        <end position="38"/>
    </location>
</feature>
<accession>A0A4Z2EDZ1</accession>
<dbReference type="EMBL" id="SRLO01009142">
    <property type="protein sequence ID" value="TNN26968.1"/>
    <property type="molecule type" value="Genomic_DNA"/>
</dbReference>
<proteinExistence type="predicted"/>
<name>A0A4Z2EDZ1_9TELE</name>
<dbReference type="AlphaFoldDB" id="A0A4Z2EDZ1"/>
<keyword evidence="3" id="KW-1185">Reference proteome</keyword>
<evidence type="ECO:0000256" key="1">
    <source>
        <dbReference type="SAM" id="MobiDB-lite"/>
    </source>
</evidence>
<feature type="region of interest" description="Disordered" evidence="1">
    <location>
        <begin position="1"/>
        <end position="49"/>
    </location>
</feature>
<protein>
    <submittedName>
        <fullName evidence="2">Uncharacterized protein</fullName>
    </submittedName>
</protein>
<feature type="compositionally biased region" description="Basic and acidic residues" evidence="1">
    <location>
        <begin position="1"/>
        <end position="16"/>
    </location>
</feature>
<reference evidence="2 3" key="1">
    <citation type="submission" date="2019-03" db="EMBL/GenBank/DDBJ databases">
        <title>First draft genome of Liparis tanakae, snailfish: a comprehensive survey of snailfish specific genes.</title>
        <authorList>
            <person name="Kim W."/>
            <person name="Song I."/>
            <person name="Jeong J.-H."/>
            <person name="Kim D."/>
            <person name="Kim S."/>
            <person name="Ryu S."/>
            <person name="Song J.Y."/>
            <person name="Lee S.K."/>
        </authorList>
    </citation>
    <scope>NUCLEOTIDE SEQUENCE [LARGE SCALE GENOMIC DNA]</scope>
    <source>
        <tissue evidence="2">Muscle</tissue>
    </source>
</reference>
<evidence type="ECO:0000313" key="2">
    <source>
        <dbReference type="EMBL" id="TNN26968.1"/>
    </source>
</evidence>